<feature type="compositionally biased region" description="Polar residues" evidence="1">
    <location>
        <begin position="7"/>
        <end position="18"/>
    </location>
</feature>
<accession>A0A6A4K8I7</accession>
<dbReference type="InterPro" id="IPR000719">
    <property type="entry name" value="Prot_kinase_dom"/>
</dbReference>
<dbReference type="EMBL" id="WIXP02000003">
    <property type="protein sequence ID" value="KAF6212849.1"/>
    <property type="molecule type" value="Genomic_DNA"/>
</dbReference>
<keyword evidence="3" id="KW-1185">Reference proteome</keyword>
<evidence type="ECO:0000313" key="2">
    <source>
        <dbReference type="EMBL" id="KAF6212849.1"/>
    </source>
</evidence>
<dbReference type="GO" id="GO:0004672">
    <property type="term" value="F:protein kinase activity"/>
    <property type="evidence" value="ECO:0007669"/>
    <property type="project" value="InterPro"/>
</dbReference>
<name>A0A6A4K8I7_APOLU</name>
<evidence type="ECO:0000313" key="3">
    <source>
        <dbReference type="Proteomes" id="UP000466442"/>
    </source>
</evidence>
<proteinExistence type="predicted"/>
<dbReference type="PROSITE" id="PS50011">
    <property type="entry name" value="PROTEIN_KINASE_DOM"/>
    <property type="match status" value="1"/>
</dbReference>
<sequence length="105" mass="11762">MGRHTSARQTESSGSPTYGSHKESIASFGKKYSLTELGFVLHNELATGVYSNVFSATYATVRSMGEQTIVKKRDLAVKIIDEEKAVREFSKKFFHRELEILSKVS</sequence>
<dbReference type="Proteomes" id="UP000466442">
    <property type="component" value="Unassembled WGS sequence"/>
</dbReference>
<reference evidence="2" key="1">
    <citation type="journal article" date="2021" name="Mol. Ecol. Resour.">
        <title>Apolygus lucorum genome provides insights into omnivorousness and mesophyll feeding.</title>
        <authorList>
            <person name="Liu Y."/>
            <person name="Liu H."/>
            <person name="Wang H."/>
            <person name="Huang T."/>
            <person name="Liu B."/>
            <person name="Yang B."/>
            <person name="Yin L."/>
            <person name="Li B."/>
            <person name="Zhang Y."/>
            <person name="Zhang S."/>
            <person name="Jiang F."/>
            <person name="Zhang X."/>
            <person name="Ren Y."/>
            <person name="Wang B."/>
            <person name="Wang S."/>
            <person name="Lu Y."/>
            <person name="Wu K."/>
            <person name="Fan W."/>
            <person name="Wang G."/>
        </authorList>
    </citation>
    <scope>NUCLEOTIDE SEQUENCE</scope>
    <source>
        <strain evidence="2">12Hb</strain>
    </source>
</reference>
<protein>
    <submittedName>
        <fullName evidence="2">Uncharacterized protein</fullName>
    </submittedName>
</protein>
<feature type="region of interest" description="Disordered" evidence="1">
    <location>
        <begin position="1"/>
        <end position="23"/>
    </location>
</feature>
<dbReference type="AlphaFoldDB" id="A0A6A4K8I7"/>
<dbReference type="GO" id="GO:0005524">
    <property type="term" value="F:ATP binding"/>
    <property type="evidence" value="ECO:0007669"/>
    <property type="project" value="InterPro"/>
</dbReference>
<evidence type="ECO:0000256" key="1">
    <source>
        <dbReference type="SAM" id="MobiDB-lite"/>
    </source>
</evidence>
<gene>
    <name evidence="2" type="ORF">GE061_010558</name>
</gene>
<comment type="caution">
    <text evidence="2">The sequence shown here is derived from an EMBL/GenBank/DDBJ whole genome shotgun (WGS) entry which is preliminary data.</text>
</comment>
<organism evidence="2 3">
    <name type="scientific">Apolygus lucorum</name>
    <name type="common">Small green plant bug</name>
    <name type="synonym">Lygocoris lucorum</name>
    <dbReference type="NCBI Taxonomy" id="248454"/>
    <lineage>
        <taxon>Eukaryota</taxon>
        <taxon>Metazoa</taxon>
        <taxon>Ecdysozoa</taxon>
        <taxon>Arthropoda</taxon>
        <taxon>Hexapoda</taxon>
        <taxon>Insecta</taxon>
        <taxon>Pterygota</taxon>
        <taxon>Neoptera</taxon>
        <taxon>Paraneoptera</taxon>
        <taxon>Hemiptera</taxon>
        <taxon>Heteroptera</taxon>
        <taxon>Panheteroptera</taxon>
        <taxon>Cimicomorpha</taxon>
        <taxon>Miridae</taxon>
        <taxon>Mirini</taxon>
        <taxon>Apolygus</taxon>
    </lineage>
</organism>